<keyword evidence="1 3" id="KW-0238">DNA-binding</keyword>
<reference evidence="3 4" key="1">
    <citation type="submission" date="2023-07" db="EMBL/GenBank/DDBJ databases">
        <title>Sequencing the genomes of 1000 actinobacteria strains.</title>
        <authorList>
            <person name="Klenk H.-P."/>
        </authorList>
    </citation>
    <scope>NUCLEOTIDE SEQUENCE [LARGE SCALE GENOMIC DNA]</scope>
    <source>
        <strain evidence="3 4">GD13</strain>
    </source>
</reference>
<comment type="caution">
    <text evidence="3">The sequence shown here is derived from an EMBL/GenBank/DDBJ whole genome shotgun (WGS) entry which is preliminary data.</text>
</comment>
<dbReference type="InterPro" id="IPR016032">
    <property type="entry name" value="Sig_transdc_resp-reg_C-effctor"/>
</dbReference>
<proteinExistence type="predicted"/>
<dbReference type="InterPro" id="IPR036388">
    <property type="entry name" value="WH-like_DNA-bd_sf"/>
</dbReference>
<protein>
    <submittedName>
        <fullName evidence="3">DNA-binding CsgD family transcriptional regulator</fullName>
    </submittedName>
</protein>
<dbReference type="InterPro" id="IPR039420">
    <property type="entry name" value="WalR-like"/>
</dbReference>
<gene>
    <name evidence="3" type="ORF">J2S59_001927</name>
</gene>
<organism evidence="3 4">
    <name type="scientific">Nocardioides massiliensis</name>
    <dbReference type="NCBI Taxonomy" id="1325935"/>
    <lineage>
        <taxon>Bacteria</taxon>
        <taxon>Bacillati</taxon>
        <taxon>Actinomycetota</taxon>
        <taxon>Actinomycetes</taxon>
        <taxon>Propionibacteriales</taxon>
        <taxon>Nocardioidaceae</taxon>
        <taxon>Nocardioides</taxon>
    </lineage>
</organism>
<dbReference type="Pfam" id="PF00196">
    <property type="entry name" value="GerE"/>
    <property type="match status" value="1"/>
</dbReference>
<dbReference type="CDD" id="cd06170">
    <property type="entry name" value="LuxR_C_like"/>
    <property type="match status" value="1"/>
</dbReference>
<dbReference type="SUPFAM" id="SSF46894">
    <property type="entry name" value="C-terminal effector domain of the bipartite response regulators"/>
    <property type="match status" value="1"/>
</dbReference>
<keyword evidence="4" id="KW-1185">Reference proteome</keyword>
<dbReference type="SMART" id="SM00421">
    <property type="entry name" value="HTH_LUXR"/>
    <property type="match status" value="1"/>
</dbReference>
<dbReference type="Gene3D" id="1.10.10.10">
    <property type="entry name" value="Winged helix-like DNA-binding domain superfamily/Winged helix DNA-binding domain"/>
    <property type="match status" value="1"/>
</dbReference>
<evidence type="ECO:0000256" key="1">
    <source>
        <dbReference type="ARBA" id="ARBA00023125"/>
    </source>
</evidence>
<name>A0ABT9NNX4_9ACTN</name>
<dbReference type="Proteomes" id="UP001240447">
    <property type="component" value="Unassembled WGS sequence"/>
</dbReference>
<dbReference type="PANTHER" id="PTHR43214">
    <property type="entry name" value="TWO-COMPONENT RESPONSE REGULATOR"/>
    <property type="match status" value="1"/>
</dbReference>
<dbReference type="GO" id="GO:0003677">
    <property type="term" value="F:DNA binding"/>
    <property type="evidence" value="ECO:0007669"/>
    <property type="project" value="UniProtKB-KW"/>
</dbReference>
<accession>A0ABT9NNX4</accession>
<dbReference type="InterPro" id="IPR000792">
    <property type="entry name" value="Tscrpt_reg_LuxR_C"/>
</dbReference>
<evidence type="ECO:0000313" key="3">
    <source>
        <dbReference type="EMBL" id="MDP9822118.1"/>
    </source>
</evidence>
<dbReference type="EMBL" id="JAUSQM010000001">
    <property type="protein sequence ID" value="MDP9822118.1"/>
    <property type="molecule type" value="Genomic_DNA"/>
</dbReference>
<sequence>MRAASSALGRAGRYAPMFSGSGAGATIPLGAFTGAADLPEDALSSPAAIIDAFSRRRTSTVLIVDDVDCLDEASLHVVVHLVATTRLPAILGAQDLTTSPGPIRRLYDSGDLSEWPLAPLSDGEAAELVRAELQGDLTPTTLTDVLTAGRGNPLHLREVIRGSVLRGRLVETEHGWDLRGTPVPTPRLAQLVGERFEGLDQASLDAATLLAIARELPAHAIGDAERRALARADVIEPSPGGWVGLSHPLDAEYLRSRCSTALWHEFVGEVVAILRKEATTGRPRSRRQAELLALDHDLPVDVDALLGLAEHALGAFDERLALRAATAVIATDRTRAHAHRIAGMAASVLGMEEDALASAADEHFATARDCARSDPERTAVALAHAEHLALRRHDGEGALAVLRTAEGSVDDPECLAHLQSASVRWSMVAGMGGGPISAPDGVSSPESVVGLITAGVSGVIAGPLQDAVAFLPRLRDVPDDLVAMVPGGSTLIDLTASMALSYTGDVLATRARLEQQIAAAQQDAPEDLGVWEYALGFLELLSADAVRAYELGRSAAAHLAWRDSTGLHAPALALTAAAATATDRPVEARKLVESIPEPATADPKVVMLSSWSEAWQLKEDRRPAAAAERLMTTAQWLLDDAQHTFFGGMTAHCAARLGHQVDEAADVLRTARSRAGGGLLRLLTRHADAMSTSDVETLDAVAADARELGVVTTAADTWAWMARSTERTGGTDLTSRRYQTASDALRADVPGMALWSTGPPRPATLTERERQVADLAARRYTSKEIAELNGVSVNTVTNQLASAFRKLGVSSRAELREVWGTDG</sequence>
<evidence type="ECO:0000313" key="4">
    <source>
        <dbReference type="Proteomes" id="UP001240447"/>
    </source>
</evidence>
<evidence type="ECO:0000259" key="2">
    <source>
        <dbReference type="PROSITE" id="PS50043"/>
    </source>
</evidence>
<dbReference type="PROSITE" id="PS50043">
    <property type="entry name" value="HTH_LUXR_2"/>
    <property type="match status" value="1"/>
</dbReference>
<feature type="domain" description="HTH luxR-type" evidence="2">
    <location>
        <begin position="758"/>
        <end position="823"/>
    </location>
</feature>